<reference evidence="8" key="1">
    <citation type="submission" date="2020-05" db="EMBL/GenBank/DDBJ databases">
        <authorList>
            <person name="Chiriac C."/>
            <person name="Salcher M."/>
            <person name="Ghai R."/>
            <person name="Kavagutti S V."/>
        </authorList>
    </citation>
    <scope>NUCLEOTIDE SEQUENCE</scope>
</reference>
<dbReference type="Pfam" id="PF02133">
    <property type="entry name" value="Transp_cyt_pur"/>
    <property type="match status" value="1"/>
</dbReference>
<dbReference type="Gene3D" id="1.10.4160.10">
    <property type="entry name" value="Hydantoin permease"/>
    <property type="match status" value="1"/>
</dbReference>
<comment type="similarity">
    <text evidence="2">Belongs to the purine-cytosine permease (2.A.39) family.</text>
</comment>
<dbReference type="GO" id="GO:0005886">
    <property type="term" value="C:plasma membrane"/>
    <property type="evidence" value="ECO:0007669"/>
    <property type="project" value="TreeGrafter"/>
</dbReference>
<dbReference type="EMBL" id="CAEZVT010000047">
    <property type="protein sequence ID" value="CAB4634971.1"/>
    <property type="molecule type" value="Genomic_DNA"/>
</dbReference>
<protein>
    <submittedName>
        <fullName evidence="8">Unannotated protein</fullName>
    </submittedName>
</protein>
<dbReference type="GO" id="GO:0022857">
    <property type="term" value="F:transmembrane transporter activity"/>
    <property type="evidence" value="ECO:0007669"/>
    <property type="project" value="InterPro"/>
</dbReference>
<evidence type="ECO:0000256" key="3">
    <source>
        <dbReference type="ARBA" id="ARBA00022448"/>
    </source>
</evidence>
<organism evidence="8">
    <name type="scientific">freshwater metagenome</name>
    <dbReference type="NCBI Taxonomy" id="449393"/>
    <lineage>
        <taxon>unclassified sequences</taxon>
        <taxon>metagenomes</taxon>
        <taxon>ecological metagenomes</taxon>
    </lineage>
</organism>
<keyword evidence="4 7" id="KW-0812">Transmembrane</keyword>
<accession>A0A6J6JCY2</accession>
<comment type="subcellular location">
    <subcellularLocation>
        <location evidence="1">Membrane</location>
        <topology evidence="1">Multi-pass membrane protein</topology>
    </subcellularLocation>
</comment>
<keyword evidence="6 7" id="KW-0472">Membrane</keyword>
<feature type="transmembrane region" description="Helical" evidence="7">
    <location>
        <begin position="439"/>
        <end position="465"/>
    </location>
</feature>
<feature type="transmembrane region" description="Helical" evidence="7">
    <location>
        <begin position="331"/>
        <end position="356"/>
    </location>
</feature>
<feature type="transmembrane region" description="Helical" evidence="7">
    <location>
        <begin position="485"/>
        <end position="512"/>
    </location>
</feature>
<evidence type="ECO:0000256" key="2">
    <source>
        <dbReference type="ARBA" id="ARBA00008974"/>
    </source>
</evidence>
<dbReference type="PANTHER" id="PTHR31806">
    <property type="entry name" value="PURINE-CYTOSINE PERMEASE FCY2-RELATED"/>
    <property type="match status" value="1"/>
</dbReference>
<evidence type="ECO:0000256" key="7">
    <source>
        <dbReference type="SAM" id="Phobius"/>
    </source>
</evidence>
<evidence type="ECO:0000256" key="4">
    <source>
        <dbReference type="ARBA" id="ARBA00022692"/>
    </source>
</evidence>
<feature type="transmembrane region" description="Helical" evidence="7">
    <location>
        <begin position="290"/>
        <end position="311"/>
    </location>
</feature>
<name>A0A6J6JCY2_9ZZZZ</name>
<sequence length="692" mass="73355">MFQQNPPAPKAMPDAELNAKIAELQLQPNGLVAAMTLIEEQSKLRQEDALELSKWKLEAQMNAATEPAPVDSFSFQDPAAPIAPPQPIAQTPTVDIFASVEPVVPEPIISQTFEDAPEVFSEPVSSPERIEDIVAALNSSYAEVATEPEVKQAPISQVDSIDDVSTSFSSKVEAEPVSAPIPVQLFEDKQVEDQQSENQVDADGEKSGPTRTALALSWSWLAIASSPLALVVAALIKDAGASLAQSVVLLAAVLVATSFMAAVGSMASVRASSSLTIVSRAAFGVWGNSLPATLMLFAKLFWAAAFVYFAARIVSPLIFNQPWFGDIAEQLIFPAEFTASLFVLIPMIVIASIVSAFGGQGILRLQQVTAVVSVIGTGTFVYFVASTYSVQDLATGEAISTPGLIDLGLFAIALLGFAVLSFSGDFARKLPAQTPGSKVFFLSFVSTFFLPLITGALGLLWLFMAEDTISVSFSAEVLATVAASAPVWVFVIFVVGVGLSILHLITASLYSLSGNLIGIARIPGWVAALVVSVLVIAGVLVPSYFVAASTLHETVLELVLLAGVVAAAWAGIFVSDALARSRGYHEVSLTREYGFYGKFNVVNVLGFLLAVALGFGYLNGGPQLSSWTGYLGDFTPEIFDLAGARIGIAMAFGLAALLPVVLGIPRIRKQERNLAELDQRRQELKEFLDATA</sequence>
<dbReference type="AlphaFoldDB" id="A0A6J6JCY2"/>
<evidence type="ECO:0000313" key="8">
    <source>
        <dbReference type="EMBL" id="CAB4634971.1"/>
    </source>
</evidence>
<dbReference type="PANTHER" id="PTHR31806:SF1">
    <property type="entry name" value="PURINE-CYTOSINE PERMEASE FCY2-RELATED"/>
    <property type="match status" value="1"/>
</dbReference>
<feature type="transmembrane region" description="Helical" evidence="7">
    <location>
        <begin position="368"/>
        <end position="388"/>
    </location>
</feature>
<feature type="transmembrane region" description="Helical" evidence="7">
    <location>
        <begin position="599"/>
        <end position="618"/>
    </location>
</feature>
<dbReference type="InterPro" id="IPR001248">
    <property type="entry name" value="Pur-cyt_permease"/>
</dbReference>
<proteinExistence type="inferred from homology"/>
<dbReference type="InterPro" id="IPR026030">
    <property type="entry name" value="Pur-cyt_permease_Fcy2/21/22"/>
</dbReference>
<feature type="transmembrane region" description="Helical" evidence="7">
    <location>
        <begin position="248"/>
        <end position="269"/>
    </location>
</feature>
<evidence type="ECO:0000256" key="5">
    <source>
        <dbReference type="ARBA" id="ARBA00022989"/>
    </source>
</evidence>
<evidence type="ECO:0000256" key="6">
    <source>
        <dbReference type="ARBA" id="ARBA00023136"/>
    </source>
</evidence>
<evidence type="ECO:0000256" key="1">
    <source>
        <dbReference type="ARBA" id="ARBA00004141"/>
    </source>
</evidence>
<feature type="transmembrane region" description="Helical" evidence="7">
    <location>
        <begin position="558"/>
        <end position="579"/>
    </location>
</feature>
<feature type="transmembrane region" description="Helical" evidence="7">
    <location>
        <begin position="638"/>
        <end position="664"/>
    </location>
</feature>
<feature type="transmembrane region" description="Helical" evidence="7">
    <location>
        <begin position="408"/>
        <end position="427"/>
    </location>
</feature>
<gene>
    <name evidence="8" type="ORF">UFOPK2131_00536</name>
</gene>
<keyword evidence="3" id="KW-0813">Transport</keyword>
<feature type="transmembrane region" description="Helical" evidence="7">
    <location>
        <begin position="524"/>
        <end position="546"/>
    </location>
</feature>
<feature type="transmembrane region" description="Helical" evidence="7">
    <location>
        <begin position="213"/>
        <end position="236"/>
    </location>
</feature>
<keyword evidence="5 7" id="KW-1133">Transmembrane helix</keyword>